<protein>
    <submittedName>
        <fullName evidence="3">Predicted phosphodiesterase</fullName>
    </submittedName>
</protein>
<dbReference type="Pfam" id="PF12850">
    <property type="entry name" value="Metallophos_2"/>
    <property type="match status" value="1"/>
</dbReference>
<feature type="domain" description="Calcineurin-like phosphoesterase" evidence="2">
    <location>
        <begin position="1"/>
        <end position="181"/>
    </location>
</feature>
<dbReference type="SUPFAM" id="SSF56300">
    <property type="entry name" value="Metallo-dependent phosphatases"/>
    <property type="match status" value="1"/>
</dbReference>
<dbReference type="OrthoDB" id="9813918at2"/>
<dbReference type="PIRSF" id="PIRSF000883">
    <property type="entry name" value="Pesterase_MJ0912"/>
    <property type="match status" value="1"/>
</dbReference>
<dbReference type="PANTHER" id="PTHR42850">
    <property type="entry name" value="METALLOPHOSPHOESTERASE"/>
    <property type="match status" value="1"/>
</dbReference>
<comment type="similarity">
    <text evidence="1">Belongs to the metallophosphoesterase superfamily. YfcE family.</text>
</comment>
<proteinExistence type="inferred from homology"/>
<evidence type="ECO:0000313" key="4">
    <source>
        <dbReference type="Proteomes" id="UP000219621"/>
    </source>
</evidence>
<dbReference type="EMBL" id="OCNJ01000004">
    <property type="protein sequence ID" value="SOD95675.1"/>
    <property type="molecule type" value="Genomic_DNA"/>
</dbReference>
<evidence type="ECO:0000256" key="1">
    <source>
        <dbReference type="ARBA" id="ARBA00008950"/>
    </source>
</evidence>
<sequence>MRIAVLSDIHGNLHALEAVLADVKMHAPDVTVNLGDILSGPLRPAETADLLLALDLPTVAGNHERQLLTLPAERMNKSDAFTWARLSEPHRAWLRGLPAERVLDGGVLLCHGAPGGDDLCYLLEDLGPDHFRPARPAQVAERLAGVEQGLVLCGHTHLPRMVRLPTGQLVVNPGSVGLPAYDDDRPWPHVVETGSPHARYAVLDRGPAGWSVTFRAVAYDWDRAAAEARAAGRHDWAEALATGTLTPPASQPA</sequence>
<gene>
    <name evidence="3" type="ORF">SAMN05421508_104421</name>
</gene>
<evidence type="ECO:0000313" key="3">
    <source>
        <dbReference type="EMBL" id="SOD95675.1"/>
    </source>
</evidence>
<dbReference type="RefSeq" id="WP_097279356.1">
    <property type="nucleotide sequence ID" value="NZ_OCNJ01000004.1"/>
</dbReference>
<dbReference type="Gene3D" id="3.60.21.10">
    <property type="match status" value="1"/>
</dbReference>
<reference evidence="3 4" key="1">
    <citation type="submission" date="2017-09" db="EMBL/GenBank/DDBJ databases">
        <authorList>
            <person name="Ehlers B."/>
            <person name="Leendertz F.H."/>
        </authorList>
    </citation>
    <scope>NUCLEOTIDE SEQUENCE [LARGE SCALE GENOMIC DNA]</scope>
    <source>
        <strain evidence="3 4">USBA 140</strain>
    </source>
</reference>
<dbReference type="GO" id="GO:0005737">
    <property type="term" value="C:cytoplasm"/>
    <property type="evidence" value="ECO:0007669"/>
    <property type="project" value="TreeGrafter"/>
</dbReference>
<organism evidence="3 4">
    <name type="scientific">Caenispirillum bisanense</name>
    <dbReference type="NCBI Taxonomy" id="414052"/>
    <lineage>
        <taxon>Bacteria</taxon>
        <taxon>Pseudomonadati</taxon>
        <taxon>Pseudomonadota</taxon>
        <taxon>Alphaproteobacteria</taxon>
        <taxon>Rhodospirillales</taxon>
        <taxon>Novispirillaceae</taxon>
        <taxon>Caenispirillum</taxon>
    </lineage>
</organism>
<dbReference type="InterPro" id="IPR011152">
    <property type="entry name" value="Pesterase_MJ0912"/>
</dbReference>
<dbReference type="InterPro" id="IPR029052">
    <property type="entry name" value="Metallo-depent_PP-like"/>
</dbReference>
<dbReference type="GO" id="GO:0016791">
    <property type="term" value="F:phosphatase activity"/>
    <property type="evidence" value="ECO:0007669"/>
    <property type="project" value="TreeGrafter"/>
</dbReference>
<accession>A0A286GJG2</accession>
<dbReference type="PANTHER" id="PTHR42850:SF2">
    <property type="entry name" value="BLL5683 PROTEIN"/>
    <property type="match status" value="1"/>
</dbReference>
<dbReference type="Proteomes" id="UP000219621">
    <property type="component" value="Unassembled WGS sequence"/>
</dbReference>
<keyword evidence="4" id="KW-1185">Reference proteome</keyword>
<dbReference type="InterPro" id="IPR024654">
    <property type="entry name" value="Calcineurin-like_PHP_lpxH"/>
</dbReference>
<name>A0A286GJG2_9PROT</name>
<evidence type="ECO:0000259" key="2">
    <source>
        <dbReference type="Pfam" id="PF12850"/>
    </source>
</evidence>
<dbReference type="InterPro" id="IPR050126">
    <property type="entry name" value="Ap4A_hydrolase"/>
</dbReference>
<dbReference type="AlphaFoldDB" id="A0A286GJG2"/>